<evidence type="ECO:0000313" key="1">
    <source>
        <dbReference type="EMBL" id="RMZ97884.1"/>
    </source>
</evidence>
<accession>A0A3M7PGP6</accession>
<name>A0A3M7PGP6_BRAPC</name>
<dbReference type="AlphaFoldDB" id="A0A3M7PGP6"/>
<gene>
    <name evidence="1" type="ORF">BpHYR1_009167</name>
</gene>
<keyword evidence="2" id="KW-1185">Reference proteome</keyword>
<evidence type="ECO:0000313" key="2">
    <source>
        <dbReference type="Proteomes" id="UP000276133"/>
    </source>
</evidence>
<reference evidence="1 2" key="1">
    <citation type="journal article" date="2018" name="Sci. Rep.">
        <title>Genomic signatures of local adaptation to the degree of environmental predictability in rotifers.</title>
        <authorList>
            <person name="Franch-Gras L."/>
            <person name="Hahn C."/>
            <person name="Garcia-Roger E.M."/>
            <person name="Carmona M.J."/>
            <person name="Serra M."/>
            <person name="Gomez A."/>
        </authorList>
    </citation>
    <scope>NUCLEOTIDE SEQUENCE [LARGE SCALE GENOMIC DNA]</scope>
    <source>
        <strain evidence="1">HYR1</strain>
    </source>
</reference>
<sequence length="91" mass="10853">MPRRTERIERVNVRRKTNYVEKPSLVNFKKNDLVRINSQAIKQGLTHKLNRNKWIGPFKVKRIINNVNAEKEQEKGETKIVHINRLKHAEN</sequence>
<dbReference type="EMBL" id="REGN01011124">
    <property type="protein sequence ID" value="RMZ97884.1"/>
    <property type="molecule type" value="Genomic_DNA"/>
</dbReference>
<dbReference type="OrthoDB" id="10159287at2759"/>
<protein>
    <submittedName>
        <fullName evidence="1">Uncharacterized protein</fullName>
    </submittedName>
</protein>
<comment type="caution">
    <text evidence="1">The sequence shown here is derived from an EMBL/GenBank/DDBJ whole genome shotgun (WGS) entry which is preliminary data.</text>
</comment>
<proteinExistence type="predicted"/>
<organism evidence="1 2">
    <name type="scientific">Brachionus plicatilis</name>
    <name type="common">Marine rotifer</name>
    <name type="synonym">Brachionus muelleri</name>
    <dbReference type="NCBI Taxonomy" id="10195"/>
    <lineage>
        <taxon>Eukaryota</taxon>
        <taxon>Metazoa</taxon>
        <taxon>Spiralia</taxon>
        <taxon>Gnathifera</taxon>
        <taxon>Rotifera</taxon>
        <taxon>Eurotatoria</taxon>
        <taxon>Monogononta</taxon>
        <taxon>Pseudotrocha</taxon>
        <taxon>Ploima</taxon>
        <taxon>Brachionidae</taxon>
        <taxon>Brachionus</taxon>
    </lineage>
</organism>
<dbReference type="Proteomes" id="UP000276133">
    <property type="component" value="Unassembled WGS sequence"/>
</dbReference>